<dbReference type="Pfam" id="PF07331">
    <property type="entry name" value="TctB"/>
    <property type="match status" value="1"/>
</dbReference>
<dbReference type="InterPro" id="IPR009936">
    <property type="entry name" value="DUF1468"/>
</dbReference>
<gene>
    <name evidence="3" type="ORF">SAMN05421538_10765</name>
</gene>
<evidence type="ECO:0000313" key="3">
    <source>
        <dbReference type="EMBL" id="SDE49497.1"/>
    </source>
</evidence>
<keyword evidence="1" id="KW-0472">Membrane</keyword>
<feature type="transmembrane region" description="Helical" evidence="1">
    <location>
        <begin position="16"/>
        <end position="37"/>
    </location>
</feature>
<sequence length="139" mass="15414">MSELLRVTVDFDRSHLIFPTLIGGILILLGLAILLTHRRAITGAGAMWAETLAGMDKIRFFGTLVLTIVYFLLMVPVGNLWPNTGLGFLICSIPFVALIGILYMHERDARGLVPMLIVSVVAPTIVWWLFTYVFALTLP</sequence>
<keyword evidence="1" id="KW-0812">Transmembrane</keyword>
<dbReference type="EMBL" id="FNAH01000007">
    <property type="protein sequence ID" value="SDE49497.1"/>
    <property type="molecule type" value="Genomic_DNA"/>
</dbReference>
<feature type="transmembrane region" description="Helical" evidence="1">
    <location>
        <begin position="116"/>
        <end position="138"/>
    </location>
</feature>
<dbReference type="RefSeq" id="WP_176805067.1">
    <property type="nucleotide sequence ID" value="NZ_FNAH01000007.1"/>
</dbReference>
<feature type="domain" description="DUF1468" evidence="2">
    <location>
        <begin position="17"/>
        <end position="139"/>
    </location>
</feature>
<reference evidence="3 4" key="1">
    <citation type="submission" date="2016-10" db="EMBL/GenBank/DDBJ databases">
        <authorList>
            <person name="de Groot N.N."/>
        </authorList>
    </citation>
    <scope>NUCLEOTIDE SEQUENCE [LARGE SCALE GENOMIC DNA]</scope>
    <source>
        <strain evidence="3 4">DSM 22220</strain>
    </source>
</reference>
<dbReference type="AlphaFoldDB" id="A0A1G7DD66"/>
<name>A0A1G7DD66_9RHOB</name>
<accession>A0A1G7DD66</accession>
<feature type="transmembrane region" description="Helical" evidence="1">
    <location>
        <begin position="58"/>
        <end position="78"/>
    </location>
</feature>
<feature type="transmembrane region" description="Helical" evidence="1">
    <location>
        <begin position="84"/>
        <end position="104"/>
    </location>
</feature>
<proteinExistence type="predicted"/>
<evidence type="ECO:0000313" key="4">
    <source>
        <dbReference type="Proteomes" id="UP000199344"/>
    </source>
</evidence>
<dbReference type="STRING" id="591205.SAMN05421538_10765"/>
<protein>
    <submittedName>
        <fullName evidence="3">Tripartite tricarboxylate transporter TctB family protein</fullName>
    </submittedName>
</protein>
<organism evidence="3 4">
    <name type="scientific">Paracoccus isoporae</name>
    <dbReference type="NCBI Taxonomy" id="591205"/>
    <lineage>
        <taxon>Bacteria</taxon>
        <taxon>Pseudomonadati</taxon>
        <taxon>Pseudomonadota</taxon>
        <taxon>Alphaproteobacteria</taxon>
        <taxon>Rhodobacterales</taxon>
        <taxon>Paracoccaceae</taxon>
        <taxon>Paracoccus</taxon>
    </lineage>
</organism>
<keyword evidence="4" id="KW-1185">Reference proteome</keyword>
<keyword evidence="1" id="KW-1133">Transmembrane helix</keyword>
<evidence type="ECO:0000259" key="2">
    <source>
        <dbReference type="Pfam" id="PF07331"/>
    </source>
</evidence>
<evidence type="ECO:0000256" key="1">
    <source>
        <dbReference type="SAM" id="Phobius"/>
    </source>
</evidence>
<dbReference type="Proteomes" id="UP000199344">
    <property type="component" value="Unassembled WGS sequence"/>
</dbReference>